<dbReference type="Gene3D" id="2.60.40.10">
    <property type="entry name" value="Immunoglobulins"/>
    <property type="match status" value="4"/>
</dbReference>
<dbReference type="SMART" id="SM00060">
    <property type="entry name" value="FN3"/>
    <property type="match status" value="3"/>
</dbReference>
<dbReference type="SUPFAM" id="SSF49265">
    <property type="entry name" value="Fibronectin type III"/>
    <property type="match status" value="3"/>
</dbReference>
<dbReference type="EnsemblMetazoa" id="BGLB026097-RA">
    <property type="protein sequence ID" value="BGLB026097-PA"/>
    <property type="gene ID" value="BGLB026097"/>
</dbReference>
<organism evidence="4 5">
    <name type="scientific">Biomphalaria glabrata</name>
    <name type="common">Bloodfluke planorb</name>
    <name type="synonym">Freshwater snail</name>
    <dbReference type="NCBI Taxonomy" id="6526"/>
    <lineage>
        <taxon>Eukaryota</taxon>
        <taxon>Metazoa</taxon>
        <taxon>Spiralia</taxon>
        <taxon>Lophotrochozoa</taxon>
        <taxon>Mollusca</taxon>
        <taxon>Gastropoda</taxon>
        <taxon>Heterobranchia</taxon>
        <taxon>Euthyneura</taxon>
        <taxon>Panpulmonata</taxon>
        <taxon>Hygrophila</taxon>
        <taxon>Lymnaeoidea</taxon>
        <taxon>Planorbidae</taxon>
        <taxon>Biomphalaria</taxon>
    </lineage>
</organism>
<protein>
    <recommendedName>
        <fullName evidence="3">Fibronectin type-III domain-containing protein</fullName>
    </recommendedName>
</protein>
<dbReference type="Proteomes" id="UP000076420">
    <property type="component" value="Unassembled WGS sequence"/>
</dbReference>
<evidence type="ECO:0000259" key="3">
    <source>
        <dbReference type="PROSITE" id="PS50853"/>
    </source>
</evidence>
<dbReference type="STRING" id="6526.A0A2C9L1S0"/>
<dbReference type="InterPro" id="IPR050964">
    <property type="entry name" value="Striated_Muscle_Regulatory"/>
</dbReference>
<dbReference type="PANTHER" id="PTHR13817:SF166">
    <property type="entry name" value="NEURONAL IGCAM-RELATED"/>
    <property type="match status" value="1"/>
</dbReference>
<proteinExistence type="predicted"/>
<sequence>MTLFPFVNYTFRVIAVNKIGESDPSEPSRNVCSTKAGRPNTHPQNVRTIGSSYGRLHIMWTPVSPDKQCGPGYFYLLQIQRVRGQLLLNKTIDNWETSSFEMVTALVYEPYEITIRSINSLGEASTDPATIIGYSYQTFYKHLDNLVNNNLCTKIIFWEENNKELTVREHDVSSDVLKYASMNTFTARVDGMVPNRKMEAQIAVMNNYYLGIPTESISFNTTPGYLGSVEYLRVAEAGDTYITLKWAGPFESKGVVVGYDLLFCTVHGLSLGPLKAKEPQINDPDETQANITHLNSSSKYRFYIYPRSVLGRGEEYFIEVVTANPPARPDPPKNVKWTACDSNATIEWTPGNDNRSPLQFYILQFQTTFNMDVWEFGLKVYTSNS</sequence>
<accession>A0A2C9L1S0</accession>
<name>A0A2C9L1S0_BIOGL</name>
<feature type="domain" description="Fibronectin type-III" evidence="3">
    <location>
        <begin position="228"/>
        <end position="326"/>
    </location>
</feature>
<dbReference type="InterPro" id="IPR013783">
    <property type="entry name" value="Ig-like_fold"/>
</dbReference>
<dbReference type="CDD" id="cd00063">
    <property type="entry name" value="FN3"/>
    <property type="match status" value="3"/>
</dbReference>
<dbReference type="Pfam" id="PF00041">
    <property type="entry name" value="fn3"/>
    <property type="match status" value="1"/>
</dbReference>
<gene>
    <name evidence="4" type="primary">106071863</name>
</gene>
<evidence type="ECO:0000256" key="1">
    <source>
        <dbReference type="ARBA" id="ARBA00022737"/>
    </source>
</evidence>
<dbReference type="KEGG" id="bgt:106071863"/>
<feature type="domain" description="Fibronectin type-III" evidence="3">
    <location>
        <begin position="42"/>
        <end position="138"/>
    </location>
</feature>
<keyword evidence="1" id="KW-0677">Repeat</keyword>
<evidence type="ECO:0000256" key="2">
    <source>
        <dbReference type="SAM" id="MobiDB-lite"/>
    </source>
</evidence>
<evidence type="ECO:0000313" key="5">
    <source>
        <dbReference type="Proteomes" id="UP000076420"/>
    </source>
</evidence>
<dbReference type="PANTHER" id="PTHR13817">
    <property type="entry name" value="TITIN"/>
    <property type="match status" value="1"/>
</dbReference>
<feature type="region of interest" description="Disordered" evidence="2">
    <location>
        <begin position="22"/>
        <end position="42"/>
    </location>
</feature>
<feature type="domain" description="Fibronectin type-III" evidence="3">
    <location>
        <begin position="1"/>
        <end position="37"/>
    </location>
</feature>
<dbReference type="InterPro" id="IPR003961">
    <property type="entry name" value="FN3_dom"/>
</dbReference>
<evidence type="ECO:0000313" key="4">
    <source>
        <dbReference type="EnsemblMetazoa" id="BGLB026097-PA"/>
    </source>
</evidence>
<dbReference type="PROSITE" id="PS50853">
    <property type="entry name" value="FN3"/>
    <property type="match status" value="3"/>
</dbReference>
<dbReference type="VEuPathDB" id="VectorBase:BGLB026097"/>
<dbReference type="AlphaFoldDB" id="A0A2C9L1S0"/>
<dbReference type="InterPro" id="IPR036116">
    <property type="entry name" value="FN3_sf"/>
</dbReference>
<dbReference type="VEuPathDB" id="VectorBase:BGLAX_033763"/>
<reference evidence="4" key="1">
    <citation type="submission" date="2020-05" db="UniProtKB">
        <authorList>
            <consortium name="EnsemblMetazoa"/>
        </authorList>
    </citation>
    <scope>IDENTIFICATION</scope>
    <source>
        <strain evidence="4">BB02</strain>
    </source>
</reference>